<evidence type="ECO:0000256" key="1">
    <source>
        <dbReference type="SAM" id="Phobius"/>
    </source>
</evidence>
<protein>
    <recommendedName>
        <fullName evidence="4">Holin of 3TMs, for gene-transfer release</fullName>
    </recommendedName>
</protein>
<keyword evidence="3" id="KW-1185">Reference proteome</keyword>
<feature type="transmembrane region" description="Helical" evidence="1">
    <location>
        <begin position="66"/>
        <end position="86"/>
    </location>
</feature>
<organism evidence="2 3">
    <name type="scientific">Rhizobium oryzihabitans</name>
    <dbReference type="NCBI Taxonomy" id="2267833"/>
    <lineage>
        <taxon>Bacteria</taxon>
        <taxon>Pseudomonadati</taxon>
        <taxon>Pseudomonadota</taxon>
        <taxon>Alphaproteobacteria</taxon>
        <taxon>Hyphomicrobiales</taxon>
        <taxon>Rhizobiaceae</taxon>
        <taxon>Rhizobium/Agrobacterium group</taxon>
        <taxon>Rhizobium</taxon>
    </lineage>
</organism>
<dbReference type="AlphaFoldDB" id="A0A7L5BG67"/>
<accession>A0A7L5BG67</accession>
<sequence>MTAALLRWLSGDLAGALTRAYELRLKADNEQQRLIADAAISDVNRQIDAARNAKEIRLASSGFWEMRLITAIIAGCFALHLLLVTLDTCFKLGWAIPKFPAPFDEWQGAILLSFFGIQAVGGGLNAIAAAIRGRR</sequence>
<evidence type="ECO:0008006" key="4">
    <source>
        <dbReference type="Google" id="ProtNLM"/>
    </source>
</evidence>
<keyword evidence="1" id="KW-0812">Transmembrane</keyword>
<keyword evidence="1" id="KW-0472">Membrane</keyword>
<evidence type="ECO:0000313" key="3">
    <source>
        <dbReference type="Proteomes" id="UP000464865"/>
    </source>
</evidence>
<reference evidence="2 3" key="1">
    <citation type="submission" date="2020-02" db="EMBL/GenBank/DDBJ databases">
        <title>Plant-Promoting Endophytic Bacterium Rhizobium oryzihabitans sp. nov., Isolated from the Root of Rice.</title>
        <authorList>
            <person name="zhao J."/>
            <person name="Zhang G."/>
        </authorList>
    </citation>
    <scope>NUCLEOTIDE SEQUENCE [LARGE SCALE GENOMIC DNA]</scope>
    <source>
        <strain evidence="2 3">M15</strain>
    </source>
</reference>
<name>A0A7L5BG67_9HYPH</name>
<evidence type="ECO:0000313" key="2">
    <source>
        <dbReference type="EMBL" id="QIB37816.1"/>
    </source>
</evidence>
<dbReference type="EMBL" id="CP048632">
    <property type="protein sequence ID" value="QIB37816.1"/>
    <property type="molecule type" value="Genomic_DNA"/>
</dbReference>
<proteinExistence type="predicted"/>
<gene>
    <name evidence="2" type="ORF">G3A56_07270</name>
</gene>
<dbReference type="RefSeq" id="WP_003492006.1">
    <property type="nucleotide sequence ID" value="NZ_CP048632.1"/>
</dbReference>
<feature type="transmembrane region" description="Helical" evidence="1">
    <location>
        <begin position="106"/>
        <end position="131"/>
    </location>
</feature>
<dbReference type="KEGG" id="roy:G3A56_07270"/>
<dbReference type="Proteomes" id="UP000464865">
    <property type="component" value="Chromosome M15-11"/>
</dbReference>
<keyword evidence="1" id="KW-1133">Transmembrane helix</keyword>